<dbReference type="PRINTS" id="PR00320">
    <property type="entry name" value="GPROTEINBRPT"/>
</dbReference>
<gene>
    <name evidence="9" type="ORF">BZG36_03394</name>
</gene>
<dbReference type="InterPro" id="IPR036322">
    <property type="entry name" value="WD40_repeat_dom_sf"/>
</dbReference>
<dbReference type="SUPFAM" id="SSF50978">
    <property type="entry name" value="WD40 repeat-like"/>
    <property type="match status" value="1"/>
</dbReference>
<dbReference type="OrthoDB" id="10249065at2759"/>
<feature type="repeat" description="WD" evidence="7">
    <location>
        <begin position="273"/>
        <end position="314"/>
    </location>
</feature>
<reference evidence="9 10" key="1">
    <citation type="journal article" date="2017" name="Mycologia">
        <title>Bifiguratus adelaidae, gen. et sp. nov., a new member of Mucoromycotina in endophytic and soil-dwelling habitats.</title>
        <authorList>
            <person name="Torres-Cruz T.J."/>
            <person name="Billingsley Tobias T.L."/>
            <person name="Almatruk M."/>
            <person name="Hesse C."/>
            <person name="Kuske C.R."/>
            <person name="Desiro A."/>
            <person name="Benucci G.M."/>
            <person name="Bonito G."/>
            <person name="Stajich J.E."/>
            <person name="Dunlap C."/>
            <person name="Arnold A.E."/>
            <person name="Porras-Alfaro A."/>
        </authorList>
    </citation>
    <scope>NUCLEOTIDE SEQUENCE [LARGE SCALE GENOMIC DNA]</scope>
    <source>
        <strain evidence="9 10">AZ0501</strain>
    </source>
</reference>
<evidence type="ECO:0000313" key="10">
    <source>
        <dbReference type="Proteomes" id="UP000242875"/>
    </source>
</evidence>
<dbReference type="PANTHER" id="PTHR22851">
    <property type="entry name" value="U3 SMALL NUCLEOLAR RNA U3 SNORNA ASSOCIATED PROTEIN"/>
    <property type="match status" value="1"/>
</dbReference>
<dbReference type="Gene3D" id="2.130.10.10">
    <property type="entry name" value="YVTN repeat-like/Quinoprotein amine dehydrogenase"/>
    <property type="match status" value="2"/>
</dbReference>
<dbReference type="AlphaFoldDB" id="A0A261Y0E6"/>
<evidence type="ECO:0000256" key="3">
    <source>
        <dbReference type="ARBA" id="ARBA00022574"/>
    </source>
</evidence>
<dbReference type="GO" id="GO:0032040">
    <property type="term" value="C:small-subunit processome"/>
    <property type="evidence" value="ECO:0007669"/>
    <property type="project" value="EnsemblFungi"/>
</dbReference>
<feature type="domain" description="Sof1-like protein" evidence="8">
    <location>
        <begin position="349"/>
        <end position="435"/>
    </location>
</feature>
<dbReference type="EMBL" id="MVBO01000054">
    <property type="protein sequence ID" value="OZJ04087.1"/>
    <property type="molecule type" value="Genomic_DNA"/>
</dbReference>
<dbReference type="PANTHER" id="PTHR22851:SF0">
    <property type="entry name" value="DDB1- AND CUL4-ASSOCIATED FACTOR 13"/>
    <property type="match status" value="1"/>
</dbReference>
<dbReference type="InterPro" id="IPR001680">
    <property type="entry name" value="WD40_rpt"/>
</dbReference>
<dbReference type="CDD" id="cd00200">
    <property type="entry name" value="WD40"/>
    <property type="match status" value="1"/>
</dbReference>
<comment type="subcellular location">
    <subcellularLocation>
        <location evidence="1">Nucleus</location>
        <location evidence="1">Nucleolus</location>
    </subcellularLocation>
</comment>
<feature type="repeat" description="WD" evidence="7">
    <location>
        <begin position="62"/>
        <end position="104"/>
    </location>
</feature>
<organism evidence="9 10">
    <name type="scientific">Bifiguratus adelaidae</name>
    <dbReference type="NCBI Taxonomy" id="1938954"/>
    <lineage>
        <taxon>Eukaryota</taxon>
        <taxon>Fungi</taxon>
        <taxon>Fungi incertae sedis</taxon>
        <taxon>Mucoromycota</taxon>
        <taxon>Mucoromycotina</taxon>
        <taxon>Endogonomycetes</taxon>
        <taxon>Endogonales</taxon>
        <taxon>Endogonales incertae sedis</taxon>
        <taxon>Bifiguratus</taxon>
    </lineage>
</organism>
<keyword evidence="5" id="KW-0539">Nucleus</keyword>
<keyword evidence="3 7" id="KW-0853">WD repeat</keyword>
<dbReference type="SMART" id="SM00320">
    <property type="entry name" value="WD40"/>
    <property type="match status" value="7"/>
</dbReference>
<dbReference type="Pfam" id="PF00400">
    <property type="entry name" value="WD40"/>
    <property type="match status" value="5"/>
</dbReference>
<dbReference type="PROSITE" id="PS50294">
    <property type="entry name" value="WD_REPEATS_REGION"/>
    <property type="match status" value="3"/>
</dbReference>
<dbReference type="PROSITE" id="PS50082">
    <property type="entry name" value="WD_REPEATS_2"/>
    <property type="match status" value="4"/>
</dbReference>
<evidence type="ECO:0000256" key="7">
    <source>
        <dbReference type="PROSITE-ProRule" id="PRU00221"/>
    </source>
</evidence>
<sequence>MKVKALSRSTADYTRERAQDIHKVQRNLDPDLHPFEKPREYVRALNAVKLERLYAKPFVGALSGHIDGVYSMAKHPWELNKLISGSGDGEIRIWSLSEQETTWSTQGHKSIVRGVCPSPFNNTLLSCSVDKTVKLWRPSESTEPISTFVGKNAFSQISHHRKDPLFATSGATVDIWDENRSEPIHTFSWDVDTINTVRFNQTETSVLASCGTDRAIILYDLRTMQPLAKLLMQLKANAIAWNPMEAFNFVVGSEDHNCYMFDMRKMTSATNVLKGHQGAVLDVDFSPTGEEIVTGSYDKTLRIFKTREGHSRDLYHTKRMQRVFCAQYSMDSKYVLSGSDEGSIRIWKAKASDKMGVKDFRERASLDYNEKLKERYGDLPELKRIARHRHVPKAIKTASATKSIMLESRKVKEENLRKHSKPGAVPYKAERKKAIVAVKK</sequence>
<accession>A0A261Y0E6</accession>
<dbReference type="FunFam" id="2.130.10.10:FF:001105">
    <property type="entry name" value="WD40-repeat-containing domain protein"/>
    <property type="match status" value="1"/>
</dbReference>
<evidence type="ECO:0000259" key="8">
    <source>
        <dbReference type="Pfam" id="PF04158"/>
    </source>
</evidence>
<proteinExistence type="inferred from homology"/>
<dbReference type="Proteomes" id="UP000242875">
    <property type="component" value="Unassembled WGS sequence"/>
</dbReference>
<evidence type="ECO:0000256" key="6">
    <source>
        <dbReference type="ARBA" id="ARBA00023274"/>
    </source>
</evidence>
<dbReference type="InterPro" id="IPR007287">
    <property type="entry name" value="Sof1"/>
</dbReference>
<evidence type="ECO:0000256" key="1">
    <source>
        <dbReference type="ARBA" id="ARBA00004604"/>
    </source>
</evidence>
<comment type="caution">
    <text evidence="9">The sequence shown here is derived from an EMBL/GenBank/DDBJ whole genome shotgun (WGS) entry which is preliminary data.</text>
</comment>
<name>A0A261Y0E6_9FUNG</name>
<evidence type="ECO:0000256" key="2">
    <source>
        <dbReference type="ARBA" id="ARBA00005649"/>
    </source>
</evidence>
<feature type="repeat" description="WD" evidence="7">
    <location>
        <begin position="316"/>
        <end position="357"/>
    </location>
</feature>
<keyword evidence="4" id="KW-0677">Repeat</keyword>
<dbReference type="InterPro" id="IPR015943">
    <property type="entry name" value="WD40/YVTN_repeat-like_dom_sf"/>
</dbReference>
<dbReference type="InterPro" id="IPR020472">
    <property type="entry name" value="WD40_PAC1"/>
</dbReference>
<dbReference type="GO" id="GO:0000462">
    <property type="term" value="P:maturation of SSU-rRNA from tricistronic rRNA transcript (SSU-rRNA, 5.8S rRNA, LSU-rRNA)"/>
    <property type="evidence" value="ECO:0007669"/>
    <property type="project" value="EnsemblFungi"/>
</dbReference>
<evidence type="ECO:0000256" key="4">
    <source>
        <dbReference type="ARBA" id="ARBA00022737"/>
    </source>
</evidence>
<keyword evidence="6" id="KW-0687">Ribonucleoprotein</keyword>
<protein>
    <recommendedName>
        <fullName evidence="8">Sof1-like protein domain-containing protein</fullName>
    </recommendedName>
</protein>
<evidence type="ECO:0000256" key="5">
    <source>
        <dbReference type="ARBA" id="ARBA00023242"/>
    </source>
</evidence>
<evidence type="ECO:0000313" key="9">
    <source>
        <dbReference type="EMBL" id="OZJ04087.1"/>
    </source>
</evidence>
<comment type="similarity">
    <text evidence="2">Belongs to the WD repeat DCAF13/WDSOF1 family.</text>
</comment>
<keyword evidence="10" id="KW-1185">Reference proteome</keyword>
<dbReference type="Pfam" id="PF04158">
    <property type="entry name" value="Sof1"/>
    <property type="match status" value="1"/>
</dbReference>
<dbReference type="InterPro" id="IPR051733">
    <property type="entry name" value="WD_repeat_DCAF13/WDSOF1"/>
</dbReference>
<feature type="repeat" description="WD" evidence="7">
    <location>
        <begin position="105"/>
        <end position="136"/>
    </location>
</feature>